<feature type="region of interest" description="Disordered" evidence="1">
    <location>
        <begin position="288"/>
        <end position="323"/>
    </location>
</feature>
<comment type="caution">
    <text evidence="3">The sequence shown here is derived from an EMBL/GenBank/DDBJ whole genome shotgun (WGS) entry which is preliminary data.</text>
</comment>
<evidence type="ECO:0000256" key="1">
    <source>
        <dbReference type="SAM" id="MobiDB-lite"/>
    </source>
</evidence>
<evidence type="ECO:0000259" key="2">
    <source>
        <dbReference type="Pfam" id="PF20209"/>
    </source>
</evidence>
<reference evidence="3 4" key="1">
    <citation type="submission" date="2016-07" db="EMBL/GenBank/DDBJ databases">
        <title>Pervasive Adenine N6-methylation of Active Genes in Fungi.</title>
        <authorList>
            <consortium name="DOE Joint Genome Institute"/>
            <person name="Mondo S.J."/>
            <person name="Dannebaum R.O."/>
            <person name="Kuo R.C."/>
            <person name="Labutti K."/>
            <person name="Haridas S."/>
            <person name="Kuo A."/>
            <person name="Salamov A."/>
            <person name="Ahrendt S.R."/>
            <person name="Lipzen A."/>
            <person name="Sullivan W."/>
            <person name="Andreopoulos W.B."/>
            <person name="Clum A."/>
            <person name="Lindquist E."/>
            <person name="Daum C."/>
            <person name="Ramamoorthy G.K."/>
            <person name="Gryganskyi A."/>
            <person name="Culley D."/>
            <person name="Magnuson J.K."/>
            <person name="James T.Y."/>
            <person name="O'Malley M.A."/>
            <person name="Stajich J.E."/>
            <person name="Spatafora J.W."/>
            <person name="Visel A."/>
            <person name="Grigoriev I.V."/>
        </authorList>
    </citation>
    <scope>NUCLEOTIDE SEQUENCE [LARGE SCALE GENOMIC DNA]</scope>
    <source>
        <strain evidence="3 4">PL171</strain>
    </source>
</reference>
<dbReference type="Pfam" id="PF20209">
    <property type="entry name" value="DUF6570"/>
    <property type="match status" value="1"/>
</dbReference>
<protein>
    <recommendedName>
        <fullName evidence="2">DUF6570 domain-containing protein</fullName>
    </recommendedName>
</protein>
<keyword evidence="4" id="KW-1185">Reference proteome</keyword>
<name>A0A1Y2H5P3_9FUNG</name>
<organism evidence="3 4">
    <name type="scientific">Catenaria anguillulae PL171</name>
    <dbReference type="NCBI Taxonomy" id="765915"/>
    <lineage>
        <taxon>Eukaryota</taxon>
        <taxon>Fungi</taxon>
        <taxon>Fungi incertae sedis</taxon>
        <taxon>Blastocladiomycota</taxon>
        <taxon>Blastocladiomycetes</taxon>
        <taxon>Blastocladiales</taxon>
        <taxon>Catenariaceae</taxon>
        <taxon>Catenaria</taxon>
    </lineage>
</organism>
<dbReference type="EMBL" id="MCFL01000123">
    <property type="protein sequence ID" value="ORZ29859.1"/>
    <property type="molecule type" value="Genomic_DNA"/>
</dbReference>
<gene>
    <name evidence="3" type="ORF">BCR44DRAFT_329462</name>
</gene>
<accession>A0A1Y2H5P3</accession>
<dbReference type="Proteomes" id="UP000193411">
    <property type="component" value="Unassembled WGS sequence"/>
</dbReference>
<feature type="domain" description="DUF6570" evidence="2">
    <location>
        <begin position="32"/>
        <end position="162"/>
    </location>
</feature>
<dbReference type="InterPro" id="IPR046700">
    <property type="entry name" value="DUF6570"/>
</dbReference>
<evidence type="ECO:0000313" key="3">
    <source>
        <dbReference type="EMBL" id="ORZ29859.1"/>
    </source>
</evidence>
<proteinExistence type="predicted"/>
<sequence>MAKWFDGCYVSKTVYNYYTKGVKRSPLTGRVVPARFSILNFLVGREEHEFGDASHYEILSVAQAHTSGSLHVIQGGGGLALHSHMLTWDNRYSTIFQALPALCKEHPVFYIVTTGKLTTVQKDQLKAEKLHACRKSMIRKLLKFIVANNPLYKDVLIDCAKLDVAEGGNDDVLDEFQIELSELSEDELKVLQATRARSSNISNSSYRPDTAAEAEAKGNIHYSRLVQENPDDRSNIDIIKDILDRHHAQAMSGKGDDGVVGGAEYVSLALLGLVLIFGTDGYFLGRQGARPQSATQEDADSQLRLPPQGGGGAPAVTQLAPAL</sequence>
<dbReference type="AlphaFoldDB" id="A0A1Y2H5P3"/>
<feature type="non-terminal residue" evidence="3">
    <location>
        <position position="323"/>
    </location>
</feature>
<evidence type="ECO:0000313" key="4">
    <source>
        <dbReference type="Proteomes" id="UP000193411"/>
    </source>
</evidence>